<dbReference type="GO" id="GO:0090313">
    <property type="term" value="P:regulation of protein targeting to membrane"/>
    <property type="evidence" value="ECO:0007669"/>
    <property type="project" value="TreeGrafter"/>
</dbReference>
<comment type="subcellular location">
    <subcellularLocation>
        <location evidence="1">Membrane</location>
        <topology evidence="1">Single-pass membrane protein</topology>
    </subcellularLocation>
</comment>
<dbReference type="GO" id="GO:0009306">
    <property type="term" value="P:protein secretion"/>
    <property type="evidence" value="ECO:0007669"/>
    <property type="project" value="InterPro"/>
</dbReference>
<evidence type="ECO:0000256" key="1">
    <source>
        <dbReference type="ARBA" id="ARBA00004167"/>
    </source>
</evidence>
<feature type="domain" description="Translocation and assembly module TamB C-terminal" evidence="6">
    <location>
        <begin position="1180"/>
        <end position="1546"/>
    </location>
</feature>
<accession>A0A2M7FX92</accession>
<comment type="caution">
    <text evidence="7">The sequence shown here is derived from an EMBL/GenBank/DDBJ whole genome shotgun (WGS) entry which is preliminary data.</text>
</comment>
<keyword evidence="2 5" id="KW-0812">Transmembrane</keyword>
<evidence type="ECO:0000313" key="7">
    <source>
        <dbReference type="EMBL" id="PIW13851.1"/>
    </source>
</evidence>
<evidence type="ECO:0000256" key="3">
    <source>
        <dbReference type="ARBA" id="ARBA00022989"/>
    </source>
</evidence>
<dbReference type="InterPro" id="IPR008023">
    <property type="entry name" value="DUF748"/>
</dbReference>
<dbReference type="EMBL" id="PFFQ01000066">
    <property type="protein sequence ID" value="PIW13851.1"/>
    <property type="molecule type" value="Genomic_DNA"/>
</dbReference>
<dbReference type="InterPro" id="IPR052894">
    <property type="entry name" value="AsmA-related"/>
</dbReference>
<dbReference type="PANTHER" id="PTHR30441:SF8">
    <property type="entry name" value="DUF748 DOMAIN-CONTAINING PROTEIN"/>
    <property type="match status" value="1"/>
</dbReference>
<keyword evidence="4 5" id="KW-0472">Membrane</keyword>
<protein>
    <recommendedName>
        <fullName evidence="6">Translocation and assembly module TamB C-terminal domain-containing protein</fullName>
    </recommendedName>
</protein>
<dbReference type="InterPro" id="IPR007452">
    <property type="entry name" value="TamB_C"/>
</dbReference>
<gene>
    <name evidence="7" type="ORF">COW36_24610</name>
</gene>
<feature type="transmembrane region" description="Helical" evidence="5">
    <location>
        <begin position="38"/>
        <end position="61"/>
    </location>
</feature>
<name>A0A2M7FX92_9BACT</name>
<evidence type="ECO:0000259" key="6">
    <source>
        <dbReference type="Pfam" id="PF04357"/>
    </source>
</evidence>
<sequence>MPLEQVGYTEQELLSGQNTRFMKIKQNSLHYLQLLSKIFWGCLRAGVLLFMALFATLLILVQHPPPFLHRLIKEQAALQAQAQTGLPLNMERISVLKLRPWAQTLEIENLRIWGYQGASQPFLVLPRLRLELDLFNYLLHKPARNQLILSNPRFFILRDATGKLNVRPRLKPGKKEEEKGPRPFLPQFLLRIENSRVHYQDQDRHYPLKTALRFPLLKAEIKDQEHLDFSARLRSRLSDLDAQGQLNIWSGQTEIQAELTNPDLKPAAAYAVRVKDLKISQGAVALKLKAHWEDYQLKQLRYQGHLSVQALKARVPLYRLPLRVSTDTYFTQDLLQINALHLQSPQQDLSAQALLSHYRQPEKMQIEASLQIQNLDLGELSSSLIHPALQSFREMNPSGKLRSRLHVNGTLRNLRVQGEAEMPQANIRKIQIQHAKTRFSYGDNQVKIPHFEAQVFEGQIAAQAALQLGKNAQIQAELKARNVSLAPMKQAFALTLPQDYSPIGRVSLDARANGSLSSPHAKGRLTSSQLSFPGSQKLSSLQNIALNFDYSKALTLGSLQTQAADMGVLKMALRLKNMNEIEAWLESENLPLTTVNRWAPSPYFKQGTARLKGHLNGSLADIKKNWQTLSAQAQLETQNMRVSYPLNKTQPPLDQHLDQFKLDLDWQNGHAHFKELILAENESVLKGSGSASLSALQGQDWSHALQAHLDGKLNTLDFPFLKNYQVEQGQFEISLDVQGAPNRDFQISLKTQGHDLGLKGIRLASLGLEGKYAGKKLKIQQAHLQQGEDRVDLSGQVDLNAPSPVLNLQANSYRFDIQTLLTLLPPDIRAQLDNRKKNLETPPADKAPPLYALPMVRERILFKPVLGDSKLTELKPEELAIPMGELIEDHWNRWKFPPATLANRNENREEPLSLGESLAGKLSLDLQVTGSLANPQIAVQGLLQEAQVQDTQISESYLNAKYSNRHITLNKAYLQEAGGSILRASGEIDLDKELQLELQGEGISLKIADPFLKGKTRLEGGLNFFAVASGSLKQPEISAQMTIDKLLMNQLFFDRLDSISGYRNGYLKDLRVELKYGNQEIVAYGDFPVTDLNKPVDLTLSLQDDSFGLINLFTGALDWRKGKGAVLVRLVGSPRKPELEGTFRIDQATVYLPSLKETMNNIDIKGEVFTQKVHMDYLRGKLAGGNLEVKGTMDLLNLLPSFLNLEANGENLLIRYTMPGLLTTQTAVKEAKIKIKGLVSQPVISGKVSLGKNGETTFPFLKDRQDLPTSSEVKDESGTVKPPRFLFGGLKVEMPFEYGLHSPIFDIPIFSEKGLNLRHWGGQMTITGDIKAEKGTLYLFNNALKVDKMDVNFPKVRTAVGETVGINPDLKIETSFNVKGAEQAVKALMTGKLEDLKKNEMRFEFSNKQGLTDTQIFNQIFGGEAFTGLSQGDIAGVAAKFSDVFLRGLFNPLTSRLSELLGLEELSFGIVGQSVSGPVFSFNIRSNPFFLVEDLIEERLKQLNFLNRIRISGEGTLSDQAVYKLGGNYSVNENWALDYQFKSNEQLHKVTIKGSYSLPSVLEWLGYWRKRFNGELPAPTPSPEHDENS</sequence>
<evidence type="ECO:0000256" key="4">
    <source>
        <dbReference type="ARBA" id="ARBA00023136"/>
    </source>
</evidence>
<dbReference type="GO" id="GO:0005886">
    <property type="term" value="C:plasma membrane"/>
    <property type="evidence" value="ECO:0007669"/>
    <property type="project" value="InterPro"/>
</dbReference>
<keyword evidence="3 5" id="KW-1133">Transmembrane helix</keyword>
<dbReference type="PANTHER" id="PTHR30441">
    <property type="entry name" value="DUF748 DOMAIN-CONTAINING PROTEIN"/>
    <property type="match status" value="1"/>
</dbReference>
<dbReference type="Pfam" id="PF04357">
    <property type="entry name" value="TamB"/>
    <property type="match status" value="1"/>
</dbReference>
<evidence type="ECO:0000256" key="2">
    <source>
        <dbReference type="ARBA" id="ARBA00022692"/>
    </source>
</evidence>
<organism evidence="7 8">
    <name type="scientific">bacterium (Candidatus Blackallbacteria) CG17_big_fil_post_rev_8_21_14_2_50_48_46</name>
    <dbReference type="NCBI Taxonomy" id="2014261"/>
    <lineage>
        <taxon>Bacteria</taxon>
        <taxon>Candidatus Blackallbacteria</taxon>
    </lineage>
</organism>
<reference evidence="7 8" key="1">
    <citation type="submission" date="2017-09" db="EMBL/GenBank/DDBJ databases">
        <title>Depth-based differentiation of microbial function through sediment-hosted aquifers and enrichment of novel symbionts in the deep terrestrial subsurface.</title>
        <authorList>
            <person name="Probst A.J."/>
            <person name="Ladd B."/>
            <person name="Jarett J.K."/>
            <person name="Geller-Mcgrath D.E."/>
            <person name="Sieber C.M."/>
            <person name="Emerson J.B."/>
            <person name="Anantharaman K."/>
            <person name="Thomas B.C."/>
            <person name="Malmstrom R."/>
            <person name="Stieglmeier M."/>
            <person name="Klingl A."/>
            <person name="Woyke T."/>
            <person name="Ryan C.M."/>
            <person name="Banfield J.F."/>
        </authorList>
    </citation>
    <scope>NUCLEOTIDE SEQUENCE [LARGE SCALE GENOMIC DNA]</scope>
    <source>
        <strain evidence="7">CG17_big_fil_post_rev_8_21_14_2_50_48_46</strain>
    </source>
</reference>
<evidence type="ECO:0000256" key="5">
    <source>
        <dbReference type="SAM" id="Phobius"/>
    </source>
</evidence>
<dbReference type="Pfam" id="PF05359">
    <property type="entry name" value="DUF748"/>
    <property type="match status" value="1"/>
</dbReference>
<dbReference type="Proteomes" id="UP000231019">
    <property type="component" value="Unassembled WGS sequence"/>
</dbReference>
<proteinExistence type="predicted"/>
<evidence type="ECO:0000313" key="8">
    <source>
        <dbReference type="Proteomes" id="UP000231019"/>
    </source>
</evidence>